<dbReference type="PANTHER" id="PTHR10259">
    <property type="entry name" value="THIOPURINE S-METHYLTRANSFERASE"/>
    <property type="match status" value="1"/>
</dbReference>
<comment type="catalytic activity">
    <reaction evidence="1 9">
        <text>S-adenosyl-L-methionine + a thiopurine = S-adenosyl-L-homocysteine + a thiopurine S-methylether.</text>
        <dbReference type="EC" id="2.1.1.67"/>
    </reaction>
</comment>
<dbReference type="GO" id="GO:0005737">
    <property type="term" value="C:cytoplasm"/>
    <property type="evidence" value="ECO:0007669"/>
    <property type="project" value="UniProtKB-SubCell"/>
</dbReference>
<keyword evidence="8 9" id="KW-0949">S-adenosyl-L-methionine</keyword>
<dbReference type="InterPro" id="IPR022474">
    <property type="entry name" value="Thiopur_S-MeTfrase_Se/Te_detox"/>
</dbReference>
<feature type="binding site" evidence="9">
    <location>
        <position position="45"/>
    </location>
    <ligand>
        <name>S-adenosyl-L-methionine</name>
        <dbReference type="ChEBI" id="CHEBI:59789"/>
    </ligand>
</feature>
<dbReference type="NCBIfam" id="NF009732">
    <property type="entry name" value="PRK13255.1"/>
    <property type="match status" value="1"/>
</dbReference>
<organism evidence="10 11">
    <name type="scientific">Nitrosomonas ureae</name>
    <dbReference type="NCBI Taxonomy" id="44577"/>
    <lineage>
        <taxon>Bacteria</taxon>
        <taxon>Pseudomonadati</taxon>
        <taxon>Pseudomonadota</taxon>
        <taxon>Betaproteobacteria</taxon>
        <taxon>Nitrosomonadales</taxon>
        <taxon>Nitrosomonadaceae</taxon>
        <taxon>Nitrosomonas</taxon>
    </lineage>
</organism>
<comment type="subcellular location">
    <subcellularLocation>
        <location evidence="2 9">Cytoplasm</location>
    </subcellularLocation>
</comment>
<dbReference type="PANTHER" id="PTHR10259:SF11">
    <property type="entry name" value="THIOPURINE S-METHYLTRANSFERASE"/>
    <property type="match status" value="1"/>
</dbReference>
<keyword evidence="11" id="KW-1185">Reference proteome</keyword>
<comment type="similarity">
    <text evidence="3 9">Belongs to the class I-like SAM-binding methyltransferase superfamily. TPMT family.</text>
</comment>
<keyword evidence="5 9" id="KW-0963">Cytoplasm</keyword>
<evidence type="ECO:0000313" key="11">
    <source>
        <dbReference type="Proteomes" id="UP000182882"/>
    </source>
</evidence>
<dbReference type="NCBIfam" id="TIGR03840">
    <property type="entry name" value="TMPT_Se_Te"/>
    <property type="match status" value="1"/>
</dbReference>
<dbReference type="Gene3D" id="3.40.50.150">
    <property type="entry name" value="Vaccinia Virus protein VP39"/>
    <property type="match status" value="1"/>
</dbReference>
<dbReference type="HAMAP" id="MF_00812">
    <property type="entry name" value="Thiopur_methtran"/>
    <property type="match status" value="1"/>
</dbReference>
<dbReference type="AlphaFoldDB" id="A0A1H2FD11"/>
<evidence type="ECO:0000256" key="3">
    <source>
        <dbReference type="ARBA" id="ARBA00008145"/>
    </source>
</evidence>
<feature type="binding site" evidence="9">
    <location>
        <position position="123"/>
    </location>
    <ligand>
        <name>S-adenosyl-L-methionine</name>
        <dbReference type="ChEBI" id="CHEBI:59789"/>
    </ligand>
</feature>
<dbReference type="GO" id="GO:0032259">
    <property type="term" value="P:methylation"/>
    <property type="evidence" value="ECO:0007669"/>
    <property type="project" value="UniProtKB-KW"/>
</dbReference>
<keyword evidence="7 9" id="KW-0808">Transferase</keyword>
<dbReference type="InterPro" id="IPR025835">
    <property type="entry name" value="Thiopurine_S-MeTrfase"/>
</dbReference>
<feature type="binding site" evidence="9">
    <location>
        <position position="66"/>
    </location>
    <ligand>
        <name>S-adenosyl-L-methionine</name>
        <dbReference type="ChEBI" id="CHEBI:59789"/>
    </ligand>
</feature>
<evidence type="ECO:0000256" key="8">
    <source>
        <dbReference type="ARBA" id="ARBA00022691"/>
    </source>
</evidence>
<evidence type="ECO:0000256" key="1">
    <source>
        <dbReference type="ARBA" id="ARBA00000903"/>
    </source>
</evidence>
<dbReference type="GO" id="GO:0010038">
    <property type="term" value="P:response to metal ion"/>
    <property type="evidence" value="ECO:0007669"/>
    <property type="project" value="InterPro"/>
</dbReference>
<reference evidence="11" key="1">
    <citation type="submission" date="2016-10" db="EMBL/GenBank/DDBJ databases">
        <authorList>
            <person name="Varghese N."/>
            <person name="Submissions S."/>
        </authorList>
    </citation>
    <scope>NUCLEOTIDE SEQUENCE [LARGE SCALE GENOMIC DNA]</scope>
    <source>
        <strain evidence="11">Nm10</strain>
    </source>
</reference>
<dbReference type="EMBL" id="FNLN01000020">
    <property type="protein sequence ID" value="SDU05234.1"/>
    <property type="molecule type" value="Genomic_DNA"/>
</dbReference>
<dbReference type="EC" id="2.1.1.67" evidence="4 9"/>
<dbReference type="Proteomes" id="UP000182882">
    <property type="component" value="Unassembled WGS sequence"/>
</dbReference>
<evidence type="ECO:0000256" key="6">
    <source>
        <dbReference type="ARBA" id="ARBA00022603"/>
    </source>
</evidence>
<proteinExistence type="inferred from homology"/>
<gene>
    <name evidence="9" type="primary">tpm</name>
    <name evidence="10" type="ORF">SAMN05216406_12026</name>
</gene>
<dbReference type="SUPFAM" id="SSF53335">
    <property type="entry name" value="S-adenosyl-L-methionine-dependent methyltransferases"/>
    <property type="match status" value="1"/>
</dbReference>
<name>A0A1H2FD11_9PROT</name>
<dbReference type="FunFam" id="3.40.50.150:FF:000101">
    <property type="entry name" value="Thiopurine S-methyltransferase"/>
    <property type="match status" value="1"/>
</dbReference>
<dbReference type="RefSeq" id="WP_062558995.1">
    <property type="nucleotide sequence ID" value="NZ_CP013341.1"/>
</dbReference>
<dbReference type="PIRSF" id="PIRSF023956">
    <property type="entry name" value="Thiopurine_S-methyltransferase"/>
    <property type="match status" value="1"/>
</dbReference>
<evidence type="ECO:0000256" key="4">
    <source>
        <dbReference type="ARBA" id="ARBA00011905"/>
    </source>
</evidence>
<dbReference type="InterPro" id="IPR008854">
    <property type="entry name" value="TPMT"/>
</dbReference>
<dbReference type="GO" id="GO:0008119">
    <property type="term" value="F:thiopurine S-methyltransferase activity"/>
    <property type="evidence" value="ECO:0007669"/>
    <property type="project" value="UniProtKB-UniRule"/>
</dbReference>
<accession>A0A1H2FD11</accession>
<feature type="binding site" evidence="9">
    <location>
        <position position="10"/>
    </location>
    <ligand>
        <name>S-adenosyl-L-methionine</name>
        <dbReference type="ChEBI" id="CHEBI:59789"/>
    </ligand>
</feature>
<protein>
    <recommendedName>
        <fullName evidence="4 9">Thiopurine S-methyltransferase</fullName>
        <ecNumber evidence="4 9">2.1.1.67</ecNumber>
    </recommendedName>
    <alternativeName>
        <fullName evidence="9">Thiopurine methyltransferase</fullName>
    </alternativeName>
</protein>
<evidence type="ECO:0000256" key="9">
    <source>
        <dbReference type="HAMAP-Rule" id="MF_00812"/>
    </source>
</evidence>
<sequence>MEASFWHQKWERGEVGFHENEINPFLIKHFKALSPPKGGRIFLPLCGKTRDIGWFLANGYRVAGAELSKLAINELFTELGITPEISTDGKLTRYRAENLNILAGNFFDISAESLGPISAIYDRAALVALPASMRKQYSSHLMHITDAAPQLLITYEYNQSQMGGPPFSVNEDEVKQLYAVAYRLESAESKIIAGGLKGKVPSTETAWLLHKIKQ</sequence>
<evidence type="ECO:0000256" key="2">
    <source>
        <dbReference type="ARBA" id="ARBA00004496"/>
    </source>
</evidence>
<dbReference type="InterPro" id="IPR029063">
    <property type="entry name" value="SAM-dependent_MTases_sf"/>
</dbReference>
<keyword evidence="6 9" id="KW-0489">Methyltransferase</keyword>
<dbReference type="KEGG" id="nur:ATY38_08895"/>
<dbReference type="Pfam" id="PF05724">
    <property type="entry name" value="TPMT"/>
    <property type="match status" value="1"/>
</dbReference>
<evidence type="ECO:0000313" key="10">
    <source>
        <dbReference type="EMBL" id="SDU05234.1"/>
    </source>
</evidence>
<evidence type="ECO:0000256" key="5">
    <source>
        <dbReference type="ARBA" id="ARBA00022490"/>
    </source>
</evidence>
<dbReference type="PROSITE" id="PS51585">
    <property type="entry name" value="SAM_MT_TPMT"/>
    <property type="match status" value="1"/>
</dbReference>
<evidence type="ECO:0000256" key="7">
    <source>
        <dbReference type="ARBA" id="ARBA00022679"/>
    </source>
</evidence>